<feature type="domain" description="Fe2OG dioxygenase" evidence="15">
    <location>
        <begin position="400"/>
        <end position="506"/>
    </location>
</feature>
<dbReference type="SMART" id="SM00702">
    <property type="entry name" value="P4Hc"/>
    <property type="match status" value="1"/>
</dbReference>
<evidence type="ECO:0000256" key="3">
    <source>
        <dbReference type="ARBA" id="ARBA00004319"/>
    </source>
</evidence>
<keyword evidence="11" id="KW-0408">Iron</keyword>
<evidence type="ECO:0000256" key="13">
    <source>
        <dbReference type="SAM" id="Coils"/>
    </source>
</evidence>
<evidence type="ECO:0000256" key="5">
    <source>
        <dbReference type="ARBA" id="ARBA00012269"/>
    </source>
</evidence>
<feature type="coiled-coil region" evidence="13">
    <location>
        <begin position="58"/>
        <end position="85"/>
    </location>
</feature>
<keyword evidence="12" id="KW-0325">Glycoprotein</keyword>
<dbReference type="InterPro" id="IPR011990">
    <property type="entry name" value="TPR-like_helical_dom_sf"/>
</dbReference>
<feature type="signal peptide" evidence="14">
    <location>
        <begin position="1"/>
        <end position="21"/>
    </location>
</feature>
<keyword evidence="14" id="KW-0732">Signal</keyword>
<dbReference type="Pfam" id="PF13640">
    <property type="entry name" value="2OG-FeII_Oxy_3"/>
    <property type="match status" value="1"/>
</dbReference>
<dbReference type="GO" id="GO:0004656">
    <property type="term" value="F:procollagen-proline 4-dioxygenase activity"/>
    <property type="evidence" value="ECO:0007669"/>
    <property type="project" value="UniProtKB-EC"/>
</dbReference>
<proteinExistence type="inferred from homology"/>
<dbReference type="SUPFAM" id="SSF48452">
    <property type="entry name" value="TPR-like"/>
    <property type="match status" value="1"/>
</dbReference>
<dbReference type="Pfam" id="PF23558">
    <property type="entry name" value="TPR_P4H"/>
    <property type="match status" value="1"/>
</dbReference>
<accession>A0A1Q3FST8</accession>
<evidence type="ECO:0000313" key="16">
    <source>
        <dbReference type="EMBL" id="JAV30670.1"/>
    </source>
</evidence>
<evidence type="ECO:0000256" key="12">
    <source>
        <dbReference type="ARBA" id="ARBA00023180"/>
    </source>
</evidence>
<comment type="cofactor">
    <cofactor evidence="1">
        <name>L-ascorbate</name>
        <dbReference type="ChEBI" id="CHEBI:38290"/>
    </cofactor>
</comment>
<dbReference type="EMBL" id="GFDL01004375">
    <property type="protein sequence ID" value="JAV30670.1"/>
    <property type="molecule type" value="Transcribed_RNA"/>
</dbReference>
<evidence type="ECO:0000256" key="2">
    <source>
        <dbReference type="ARBA" id="ARBA00002035"/>
    </source>
</evidence>
<dbReference type="FunFam" id="2.60.120.620:FF:000011">
    <property type="entry name" value="Prolyl alpha subunit"/>
    <property type="match status" value="1"/>
</dbReference>
<keyword evidence="6" id="KW-0479">Metal-binding</keyword>
<dbReference type="InterPro" id="IPR005123">
    <property type="entry name" value="Oxoglu/Fe-dep_dioxygenase_dom"/>
</dbReference>
<evidence type="ECO:0000256" key="4">
    <source>
        <dbReference type="ARBA" id="ARBA00006511"/>
    </source>
</evidence>
<dbReference type="AlphaFoldDB" id="A0A1Q3FST8"/>
<dbReference type="PROSITE" id="PS51471">
    <property type="entry name" value="FE2OG_OXY"/>
    <property type="match status" value="1"/>
</dbReference>
<dbReference type="Gene3D" id="2.60.120.620">
    <property type="entry name" value="q2cbj1_9rhob like domain"/>
    <property type="match status" value="1"/>
</dbReference>
<keyword evidence="9" id="KW-0223">Dioxygenase</keyword>
<feature type="chain" id="PRO_5012117313" description="procollagen-proline 4-dioxygenase" evidence="14">
    <location>
        <begin position="22"/>
        <end position="521"/>
    </location>
</feature>
<dbReference type="Gene3D" id="6.10.140.1460">
    <property type="match status" value="1"/>
</dbReference>
<dbReference type="Pfam" id="PF08336">
    <property type="entry name" value="P4Ha_N"/>
    <property type="match status" value="1"/>
</dbReference>
<evidence type="ECO:0000256" key="7">
    <source>
        <dbReference type="ARBA" id="ARBA00022824"/>
    </source>
</evidence>
<sequence length="521" mass="59783">MTTTTKLVLLKLLILTHGSYSAPADQSQNRSEFYTSVVRMEQLLKTELTILDRLDPFIAKSEDQLRLLKRKRNRLQQEIPGAAENPIPFVSNPISAFLMTNRLVKDYREIDALIRKGVGVEVIDGSTELPSEEDLQGIAEGLSRLQEVYKMKAAELAQGNVYGHKPVRELTAEECYRMGKAMAQGQCFANANQWFREALLRWRVEESLEISRFEILDYYSYSLSEVGRYKEALEWTNELLEINSTYIGGIAKKKVIEDWLDRIEKSGRKRKRPTSAILTLYEKLCRGDYERPVEVTSQLFCRYETSASAFLQLAPLKQEAINLDPFIVIYHEAVTDREITRLIEIARPQIKRSAVGDTKNELISKYRISQNTWLGDDEDPIVTTINKRAKDMTGGLNEQSYEKLQVNNYGLGGFYSIHYDWSRNAVPFPNMGIGNRIATLMFYLSDVEQGGATVFPRLNLAVRPRKGTAIFWYNLRRNGKGDKRTLHAACPVLVGSKWVANKWIHEHHQEFVRPCELDPKK</sequence>
<dbReference type="GO" id="GO:0031418">
    <property type="term" value="F:L-ascorbic acid binding"/>
    <property type="evidence" value="ECO:0007669"/>
    <property type="project" value="UniProtKB-KW"/>
</dbReference>
<evidence type="ECO:0000256" key="9">
    <source>
        <dbReference type="ARBA" id="ARBA00022964"/>
    </source>
</evidence>
<comment type="subcellular location">
    <subcellularLocation>
        <location evidence="3">Endoplasmic reticulum lumen</location>
    </subcellularLocation>
</comment>
<protein>
    <recommendedName>
        <fullName evidence="5">procollagen-proline 4-dioxygenase</fullName>
        <ecNumber evidence="5">1.14.11.2</ecNumber>
    </recommendedName>
</protein>
<evidence type="ECO:0000256" key="11">
    <source>
        <dbReference type="ARBA" id="ARBA00023004"/>
    </source>
</evidence>
<name>A0A1Q3FST8_CULTA</name>
<keyword evidence="13" id="KW-0175">Coiled coil</keyword>
<evidence type="ECO:0000256" key="8">
    <source>
        <dbReference type="ARBA" id="ARBA00022896"/>
    </source>
</evidence>
<dbReference type="InterPro" id="IPR044862">
    <property type="entry name" value="Pro_4_hyd_alph_FE2OG_OXY"/>
</dbReference>
<organism evidence="16">
    <name type="scientific">Culex tarsalis</name>
    <name type="common">Encephalitis mosquito</name>
    <dbReference type="NCBI Taxonomy" id="7177"/>
    <lineage>
        <taxon>Eukaryota</taxon>
        <taxon>Metazoa</taxon>
        <taxon>Ecdysozoa</taxon>
        <taxon>Arthropoda</taxon>
        <taxon>Hexapoda</taxon>
        <taxon>Insecta</taxon>
        <taxon>Pterygota</taxon>
        <taxon>Neoptera</taxon>
        <taxon>Endopterygota</taxon>
        <taxon>Diptera</taxon>
        <taxon>Nematocera</taxon>
        <taxon>Culicoidea</taxon>
        <taxon>Culicidae</taxon>
        <taxon>Culicinae</taxon>
        <taxon>Culicini</taxon>
        <taxon>Culex</taxon>
        <taxon>Culex</taxon>
    </lineage>
</organism>
<dbReference type="InterPro" id="IPR045054">
    <property type="entry name" value="P4HA-like"/>
</dbReference>
<keyword evidence="10" id="KW-0560">Oxidoreductase</keyword>
<keyword evidence="8" id="KW-0847">Vitamin C</keyword>
<comment type="function">
    <text evidence="2">Catalyzes the post-translational formation of 4-hydroxyproline in -Xaa-Pro-Gly- sequences in collagens and other proteins.</text>
</comment>
<dbReference type="InterPro" id="IPR006620">
    <property type="entry name" value="Pro_4_hyd_alph"/>
</dbReference>
<dbReference type="GO" id="GO:0005506">
    <property type="term" value="F:iron ion binding"/>
    <property type="evidence" value="ECO:0007669"/>
    <property type="project" value="InterPro"/>
</dbReference>
<reference evidence="16" key="1">
    <citation type="submission" date="2017-01" db="EMBL/GenBank/DDBJ databases">
        <title>A deep insight into the sialotranscriptome of adult male and female Cluex tarsalis mosquitoes.</title>
        <authorList>
            <person name="Ribeiro J.M."/>
            <person name="Moreira F."/>
            <person name="Bernard K.A."/>
            <person name="Calvo E."/>
        </authorList>
    </citation>
    <scope>NUCLEOTIDE SEQUENCE</scope>
    <source>
        <strain evidence="16">Kern County</strain>
        <tissue evidence="16">Salivary glands</tissue>
    </source>
</reference>
<evidence type="ECO:0000256" key="6">
    <source>
        <dbReference type="ARBA" id="ARBA00022723"/>
    </source>
</evidence>
<dbReference type="GO" id="GO:0005788">
    <property type="term" value="C:endoplasmic reticulum lumen"/>
    <property type="evidence" value="ECO:0007669"/>
    <property type="project" value="UniProtKB-SubCell"/>
</dbReference>
<evidence type="ECO:0000256" key="14">
    <source>
        <dbReference type="SAM" id="SignalP"/>
    </source>
</evidence>
<comment type="similarity">
    <text evidence="4">Belongs to the P4HA family.</text>
</comment>
<dbReference type="PANTHER" id="PTHR10869">
    <property type="entry name" value="PROLYL 4-HYDROXYLASE ALPHA SUBUNIT"/>
    <property type="match status" value="1"/>
</dbReference>
<evidence type="ECO:0000256" key="10">
    <source>
        <dbReference type="ARBA" id="ARBA00023002"/>
    </source>
</evidence>
<dbReference type="Gene3D" id="1.25.40.10">
    <property type="entry name" value="Tetratricopeptide repeat domain"/>
    <property type="match status" value="1"/>
</dbReference>
<evidence type="ECO:0000256" key="1">
    <source>
        <dbReference type="ARBA" id="ARBA00001961"/>
    </source>
</evidence>
<keyword evidence="7" id="KW-0256">Endoplasmic reticulum</keyword>
<dbReference type="InterPro" id="IPR059068">
    <property type="entry name" value="TPR_P4H"/>
</dbReference>
<dbReference type="PANTHER" id="PTHR10869:SF244">
    <property type="entry name" value="PROLYL 4-HYDROXYLASE SUBUNIT ALPHA-2"/>
    <property type="match status" value="1"/>
</dbReference>
<dbReference type="InterPro" id="IPR013547">
    <property type="entry name" value="P4H_N"/>
</dbReference>
<evidence type="ECO:0000259" key="15">
    <source>
        <dbReference type="PROSITE" id="PS51471"/>
    </source>
</evidence>
<dbReference type="EC" id="1.14.11.2" evidence="5"/>